<gene>
    <name evidence="2" type="ORF">SPIRO4BDMA_40933</name>
</gene>
<dbReference type="EMBL" id="FWDO01000004">
    <property type="protein sequence ID" value="SLM18361.1"/>
    <property type="molecule type" value="Genomic_DNA"/>
</dbReference>
<organism evidence="2">
    <name type="scientific">uncultured spirochete</name>
    <dbReference type="NCBI Taxonomy" id="156406"/>
    <lineage>
        <taxon>Bacteria</taxon>
        <taxon>Pseudomonadati</taxon>
        <taxon>Spirochaetota</taxon>
        <taxon>Spirochaetia</taxon>
        <taxon>Spirochaetales</taxon>
        <taxon>environmental samples</taxon>
    </lineage>
</organism>
<reference evidence="2" key="1">
    <citation type="submission" date="2017-02" db="EMBL/GenBank/DDBJ databases">
        <authorList>
            <person name="Regsiter A."/>
            <person name="William W."/>
        </authorList>
    </citation>
    <scope>NUCLEOTIDE SEQUENCE</scope>
    <source>
        <strain evidence="2">BdmA 4</strain>
    </source>
</reference>
<dbReference type="PANTHER" id="PTHR12110:SF41">
    <property type="entry name" value="INOSOSE DEHYDRATASE"/>
    <property type="match status" value="1"/>
</dbReference>
<dbReference type="PANTHER" id="PTHR12110">
    <property type="entry name" value="HYDROXYPYRUVATE ISOMERASE"/>
    <property type="match status" value="1"/>
</dbReference>
<proteinExistence type="predicted"/>
<sequence length="327" mass="36310">MTVSNKSASATSKDQNFEKKNAEIRIRYLHAKRTNPAFFSRRIDLSWSIWMFGLEPIGASLDRLTRNDIRYVELKGDHWTSDSGIRSHELSAALAAAGVRVSGACGMFSQDNDLSSPSAYARQNAIDYIRRELDFLAEVDARYLIVVPTAVGRPVAKDTSEVQRSAEALRRCGDDFARTKIRAAIEPIRASEVSLVHTVSDAIRYLEVVGHPAIAHINGDVYHMSLEERNVGEAILLAGDKLANLHLADTNRDALGTANLDLDTVIMAAYLAGMNQEGRFLTPEPLGPFPDPYVLSNSPCNVSIMDELVRKTVSYFREREEIVRSLE</sequence>
<keyword evidence="2" id="KW-0413">Isomerase</keyword>
<dbReference type="InterPro" id="IPR013022">
    <property type="entry name" value="Xyl_isomerase-like_TIM-brl"/>
</dbReference>
<dbReference type="InterPro" id="IPR050312">
    <property type="entry name" value="IolE/XylAMocC-like"/>
</dbReference>
<dbReference type="Gene3D" id="3.20.20.150">
    <property type="entry name" value="Divalent-metal-dependent TIM barrel enzymes"/>
    <property type="match status" value="1"/>
</dbReference>
<dbReference type="AlphaFoldDB" id="A0A3P3XPZ2"/>
<protein>
    <submittedName>
        <fullName evidence="2">Sugar phosphate isomerase/epimerase</fullName>
    </submittedName>
</protein>
<feature type="domain" description="Xylose isomerase-like TIM barrel" evidence="1">
    <location>
        <begin position="68"/>
        <end position="252"/>
    </location>
</feature>
<evidence type="ECO:0000259" key="1">
    <source>
        <dbReference type="Pfam" id="PF01261"/>
    </source>
</evidence>
<dbReference type="SUPFAM" id="SSF51658">
    <property type="entry name" value="Xylose isomerase-like"/>
    <property type="match status" value="1"/>
</dbReference>
<dbReference type="Pfam" id="PF01261">
    <property type="entry name" value="AP_endonuc_2"/>
    <property type="match status" value="1"/>
</dbReference>
<dbReference type="InterPro" id="IPR036237">
    <property type="entry name" value="Xyl_isomerase-like_sf"/>
</dbReference>
<evidence type="ECO:0000313" key="2">
    <source>
        <dbReference type="EMBL" id="SLM18361.1"/>
    </source>
</evidence>
<dbReference type="GO" id="GO:0016853">
    <property type="term" value="F:isomerase activity"/>
    <property type="evidence" value="ECO:0007669"/>
    <property type="project" value="UniProtKB-KW"/>
</dbReference>
<accession>A0A3P3XPZ2</accession>
<name>A0A3P3XPZ2_9SPIR</name>